<feature type="region of interest" description="Disordered" evidence="1">
    <location>
        <begin position="37"/>
        <end position="66"/>
    </location>
</feature>
<sequence length="153" mass="17821">MTQHSCTPRDILKISWERALRGKERAEAACKEAEIRAHESERRRFEAEERQIEAGVQHGQAERASKRREMELADQVEALELELIQVKGELVRYKENSEHATVKIPELQVQLVRAQELTAWYRKQQEAANEQVEKWKELSSRVGRTLLEMSSAL</sequence>
<reference evidence="2 3" key="1">
    <citation type="submission" date="2024-02" db="EMBL/GenBank/DDBJ databases">
        <title>A draft genome for the cacao thread blight pathogen Marasmius crinis-equi.</title>
        <authorList>
            <person name="Cohen S.P."/>
            <person name="Baruah I.K."/>
            <person name="Amoako-Attah I."/>
            <person name="Bukari Y."/>
            <person name="Meinhardt L.W."/>
            <person name="Bailey B.A."/>
        </authorList>
    </citation>
    <scope>NUCLEOTIDE SEQUENCE [LARGE SCALE GENOMIC DNA]</scope>
    <source>
        <strain evidence="2 3">GH-76</strain>
    </source>
</reference>
<accession>A0ABR3F5S9</accession>
<dbReference type="EMBL" id="JBAHYK010000907">
    <property type="protein sequence ID" value="KAL0570578.1"/>
    <property type="molecule type" value="Genomic_DNA"/>
</dbReference>
<comment type="caution">
    <text evidence="2">The sequence shown here is derived from an EMBL/GenBank/DDBJ whole genome shotgun (WGS) entry which is preliminary data.</text>
</comment>
<protein>
    <submittedName>
        <fullName evidence="2">Uncharacterized protein</fullName>
    </submittedName>
</protein>
<evidence type="ECO:0000313" key="2">
    <source>
        <dbReference type="EMBL" id="KAL0570578.1"/>
    </source>
</evidence>
<dbReference type="Proteomes" id="UP001465976">
    <property type="component" value="Unassembled WGS sequence"/>
</dbReference>
<evidence type="ECO:0000313" key="3">
    <source>
        <dbReference type="Proteomes" id="UP001465976"/>
    </source>
</evidence>
<gene>
    <name evidence="2" type="ORF">V5O48_011381</name>
</gene>
<organism evidence="2 3">
    <name type="scientific">Marasmius crinis-equi</name>
    <dbReference type="NCBI Taxonomy" id="585013"/>
    <lineage>
        <taxon>Eukaryota</taxon>
        <taxon>Fungi</taxon>
        <taxon>Dikarya</taxon>
        <taxon>Basidiomycota</taxon>
        <taxon>Agaricomycotina</taxon>
        <taxon>Agaricomycetes</taxon>
        <taxon>Agaricomycetidae</taxon>
        <taxon>Agaricales</taxon>
        <taxon>Marasmiineae</taxon>
        <taxon>Marasmiaceae</taxon>
        <taxon>Marasmius</taxon>
    </lineage>
</organism>
<proteinExistence type="predicted"/>
<name>A0ABR3F5S9_9AGAR</name>
<keyword evidence="3" id="KW-1185">Reference proteome</keyword>
<evidence type="ECO:0000256" key="1">
    <source>
        <dbReference type="SAM" id="MobiDB-lite"/>
    </source>
</evidence>
<feature type="compositionally biased region" description="Basic and acidic residues" evidence="1">
    <location>
        <begin position="37"/>
        <end position="52"/>
    </location>
</feature>